<reference evidence="15 16" key="1">
    <citation type="submission" date="2020-10" db="EMBL/GenBank/DDBJ databases">
        <title>Aquamicrobium zhengzhouensis sp. nov., a exopolysaccharide producing bacterium isolated from farmland soil.</title>
        <authorList>
            <person name="Wang X."/>
        </authorList>
    </citation>
    <scope>NUCLEOTIDE SEQUENCE [LARGE SCALE GENOMIC DNA]</scope>
    <source>
        <strain evidence="16">cd-1</strain>
    </source>
</reference>
<dbReference type="Proteomes" id="UP000601789">
    <property type="component" value="Unassembled WGS sequence"/>
</dbReference>
<name>A0ABS0SG40_9HYPH</name>
<dbReference type="RefSeq" id="WP_198477062.1">
    <property type="nucleotide sequence ID" value="NZ_JADGMQ010000009.1"/>
</dbReference>
<evidence type="ECO:0000256" key="3">
    <source>
        <dbReference type="ARBA" id="ARBA00012438"/>
    </source>
</evidence>
<sequence length="518" mass="56901">MAQLSQGRQRKTRWASLIAAPFAAIWLAVIMLLGISVLGILMIWQNYNGAISLSEARAQSSAQVVAAHMEWVMEASDQALRRIDATIDAAPIRATPGAIANIREAVADLPDNFQYSVYDENGQLRMSSVPEAIGIDVSDREYFRQLRDGDAIVISPQLEERLSGEQVFVVARRIMRNSQFHGAASIAIPTRTMSEYWSLMELGPGSSVAIVRPDGWIVARYPQLPEAMNISSSLLFSKVHDSPGGFYHSASAVTDRMPRIAGYRVVKNWPMIATTGIARVEALRLFWSSLRSGLAVGLPMIGLLVLGVGWIVHLLRADAKRNRQLVQALEHNEFLLREIHHRVKNNLQAVSSLIRLQPMPQDSKDDLTRRIGAMVAVHEQIYGSDQFDRLDLAPYFERLVSDVVAGFPGEVDVETSFEPLVIARDRALPLGLFLNEVVSNAFKHAFKEASRGLLKVTLAAEGGRARLSVIDNGRGYDFSSGRKGMGSRLIEAFAAQVGGDLEIVSERGTAVSLTFAAG</sequence>
<keyword evidence="11 13" id="KW-1133">Transmembrane helix</keyword>
<feature type="transmembrane region" description="Helical" evidence="13">
    <location>
        <begin position="21"/>
        <end position="44"/>
    </location>
</feature>
<evidence type="ECO:0000256" key="2">
    <source>
        <dbReference type="ARBA" id="ARBA00004651"/>
    </source>
</evidence>
<evidence type="ECO:0000313" key="15">
    <source>
        <dbReference type="EMBL" id="MBI1621641.1"/>
    </source>
</evidence>
<evidence type="ECO:0000256" key="11">
    <source>
        <dbReference type="ARBA" id="ARBA00022989"/>
    </source>
</evidence>
<dbReference type="SUPFAM" id="SSF55874">
    <property type="entry name" value="ATPase domain of HSP90 chaperone/DNA topoisomerase II/histidine kinase"/>
    <property type="match status" value="1"/>
</dbReference>
<keyword evidence="12 13" id="KW-0472">Membrane</keyword>
<dbReference type="SMART" id="SM00387">
    <property type="entry name" value="HATPase_c"/>
    <property type="match status" value="1"/>
</dbReference>
<dbReference type="EC" id="2.7.13.3" evidence="3"/>
<dbReference type="InterPro" id="IPR036890">
    <property type="entry name" value="HATPase_C_sf"/>
</dbReference>
<evidence type="ECO:0000256" key="6">
    <source>
        <dbReference type="ARBA" id="ARBA00022679"/>
    </source>
</evidence>
<keyword evidence="16" id="KW-1185">Reference proteome</keyword>
<dbReference type="InterPro" id="IPR003594">
    <property type="entry name" value="HATPase_dom"/>
</dbReference>
<dbReference type="InterPro" id="IPR033479">
    <property type="entry name" value="dCache_1"/>
</dbReference>
<evidence type="ECO:0000256" key="9">
    <source>
        <dbReference type="ARBA" id="ARBA00022777"/>
    </source>
</evidence>
<evidence type="ECO:0000256" key="4">
    <source>
        <dbReference type="ARBA" id="ARBA00022475"/>
    </source>
</evidence>
<dbReference type="Gene3D" id="3.30.565.10">
    <property type="entry name" value="Histidine kinase-like ATPase, C-terminal domain"/>
    <property type="match status" value="1"/>
</dbReference>
<organism evidence="15 16">
    <name type="scientific">Aquamicrobium zhengzhouense</name>
    <dbReference type="NCBI Taxonomy" id="2781738"/>
    <lineage>
        <taxon>Bacteria</taxon>
        <taxon>Pseudomonadati</taxon>
        <taxon>Pseudomonadota</taxon>
        <taxon>Alphaproteobacteria</taxon>
        <taxon>Hyphomicrobiales</taxon>
        <taxon>Phyllobacteriaceae</taxon>
        <taxon>Aquamicrobium</taxon>
    </lineage>
</organism>
<keyword evidence="9" id="KW-0418">Kinase</keyword>
<dbReference type="Pfam" id="PF07568">
    <property type="entry name" value="HisKA_2"/>
    <property type="match status" value="1"/>
</dbReference>
<dbReference type="CDD" id="cd12914">
    <property type="entry name" value="PDC1_DGC_like"/>
    <property type="match status" value="1"/>
</dbReference>
<evidence type="ECO:0000256" key="10">
    <source>
        <dbReference type="ARBA" id="ARBA00022840"/>
    </source>
</evidence>
<dbReference type="InterPro" id="IPR005467">
    <property type="entry name" value="His_kinase_dom"/>
</dbReference>
<dbReference type="PANTHER" id="PTHR41523:SF8">
    <property type="entry name" value="ETHYLENE RESPONSE SENSOR PROTEIN"/>
    <property type="match status" value="1"/>
</dbReference>
<accession>A0ABS0SG40</accession>
<evidence type="ECO:0000256" key="5">
    <source>
        <dbReference type="ARBA" id="ARBA00022553"/>
    </source>
</evidence>
<dbReference type="PROSITE" id="PS50109">
    <property type="entry name" value="HIS_KIN"/>
    <property type="match status" value="1"/>
</dbReference>
<proteinExistence type="predicted"/>
<comment type="caution">
    <text evidence="15">The sequence shown here is derived from an EMBL/GenBank/DDBJ whole genome shotgun (WGS) entry which is preliminary data.</text>
</comment>
<evidence type="ECO:0000259" key="14">
    <source>
        <dbReference type="PROSITE" id="PS50109"/>
    </source>
</evidence>
<dbReference type="PANTHER" id="PTHR41523">
    <property type="entry name" value="TWO-COMPONENT SYSTEM SENSOR PROTEIN"/>
    <property type="match status" value="1"/>
</dbReference>
<gene>
    <name evidence="15" type="ORF">IOD40_13340</name>
</gene>
<protein>
    <recommendedName>
        <fullName evidence="3">histidine kinase</fullName>
        <ecNumber evidence="3">2.7.13.3</ecNumber>
    </recommendedName>
</protein>
<keyword evidence="7 13" id="KW-0812">Transmembrane</keyword>
<comment type="subcellular location">
    <subcellularLocation>
        <location evidence="2">Cell membrane</location>
        <topology evidence="2">Multi-pass membrane protein</topology>
    </subcellularLocation>
</comment>
<comment type="catalytic activity">
    <reaction evidence="1">
        <text>ATP + protein L-histidine = ADP + protein N-phospho-L-histidine.</text>
        <dbReference type="EC" id="2.7.13.3"/>
    </reaction>
</comment>
<evidence type="ECO:0000256" key="12">
    <source>
        <dbReference type="ARBA" id="ARBA00023136"/>
    </source>
</evidence>
<dbReference type="InterPro" id="IPR011495">
    <property type="entry name" value="Sig_transdc_His_kin_sub2_dim/P"/>
</dbReference>
<evidence type="ECO:0000256" key="8">
    <source>
        <dbReference type="ARBA" id="ARBA00022741"/>
    </source>
</evidence>
<evidence type="ECO:0000256" key="13">
    <source>
        <dbReference type="SAM" id="Phobius"/>
    </source>
</evidence>
<keyword evidence="8" id="KW-0547">Nucleotide-binding</keyword>
<evidence type="ECO:0000313" key="16">
    <source>
        <dbReference type="Proteomes" id="UP000601789"/>
    </source>
</evidence>
<dbReference type="EMBL" id="JADGMQ010000009">
    <property type="protein sequence ID" value="MBI1621641.1"/>
    <property type="molecule type" value="Genomic_DNA"/>
</dbReference>
<evidence type="ECO:0000256" key="7">
    <source>
        <dbReference type="ARBA" id="ARBA00022692"/>
    </source>
</evidence>
<dbReference type="Pfam" id="PF02518">
    <property type="entry name" value="HATPase_c"/>
    <property type="match status" value="1"/>
</dbReference>
<dbReference type="CDD" id="cd12915">
    <property type="entry name" value="PDC2_DGC_like"/>
    <property type="match status" value="1"/>
</dbReference>
<keyword evidence="4" id="KW-1003">Cell membrane</keyword>
<keyword evidence="10" id="KW-0067">ATP-binding</keyword>
<dbReference type="Gene3D" id="3.30.450.20">
    <property type="entry name" value="PAS domain"/>
    <property type="match status" value="3"/>
</dbReference>
<dbReference type="Pfam" id="PF02743">
    <property type="entry name" value="dCache_1"/>
    <property type="match status" value="1"/>
</dbReference>
<feature type="transmembrane region" description="Helical" evidence="13">
    <location>
        <begin position="294"/>
        <end position="315"/>
    </location>
</feature>
<keyword evidence="5" id="KW-0597">Phosphoprotein</keyword>
<keyword evidence="6" id="KW-0808">Transferase</keyword>
<feature type="domain" description="Histidine kinase" evidence="14">
    <location>
        <begin position="338"/>
        <end position="518"/>
    </location>
</feature>
<evidence type="ECO:0000256" key="1">
    <source>
        <dbReference type="ARBA" id="ARBA00000085"/>
    </source>
</evidence>